<dbReference type="HOGENOM" id="CLU_036110_0_0_5"/>
<reference evidence="4 5" key="2">
    <citation type="journal article" date="2010" name="J. Bacteriol.">
        <title>Complete genome sequence of Beijerinckia indica subsp. indica.</title>
        <authorList>
            <person name="Tamas I."/>
            <person name="Dedysh S.N."/>
            <person name="Liesack W."/>
            <person name="Stott M.B."/>
            <person name="Alam M."/>
            <person name="Murrell J.C."/>
            <person name="Dunfield P.F."/>
        </authorList>
    </citation>
    <scope>NUCLEOTIDE SEQUENCE [LARGE SCALE GENOMIC DNA]</scope>
    <source>
        <strain evidence="5">ATCC 9039 / DSM 1715 / NCIMB 8712</strain>
    </source>
</reference>
<dbReference type="RefSeq" id="WP_012385979.1">
    <property type="nucleotide sequence ID" value="NC_010581.1"/>
</dbReference>
<name>B2IBK4_BEII9</name>
<dbReference type="AlphaFoldDB" id="B2IBK4"/>
<dbReference type="GO" id="GO:0016787">
    <property type="term" value="F:hydrolase activity"/>
    <property type="evidence" value="ECO:0007669"/>
    <property type="project" value="UniProtKB-KW"/>
</dbReference>
<sequence>MYNADAKSRALFISRRILMRSTFGLAGAMAFPGLGKTQNDAKFGTPPSVITQPPRQWGPTAPPSPYPDPDILVLDPSFNDLLLGITAIRRVWTGGRWLEGPAWSSQGHYLVFSDVQADIQYRYIWETNQVIPYRQPSHNSNGNTFDFQGRQISTQDFFRRLVRWEHDGSMTVLSSQFEGKSLNSPNDIVPHPDGSLWFTDPAYGMTLSEGHPDMARGPANPQGFFNPRLGAENSDLIGGQKRELPSNVYRLSPDGHLDAVIQESQVPDPNGLCFSPDYKTLYVVSTAKAPSDNGPGGKGVIYAFDVQGDRPRNMRLFTDMVVDGVHCGPDGLRADIFGNLWCSSNGPLGYSGVLVFNPSGKLIGRLRLPEVCANVAFGGPKRNHLFMTASQSLYILQVQTQGAAPG</sequence>
<dbReference type="eggNOG" id="COG3386">
    <property type="taxonomic scope" value="Bacteria"/>
</dbReference>
<dbReference type="Pfam" id="PF08450">
    <property type="entry name" value="SGL"/>
    <property type="match status" value="1"/>
</dbReference>
<keyword evidence="5" id="KW-1185">Reference proteome</keyword>
<dbReference type="STRING" id="395963.Bind_3069"/>
<evidence type="ECO:0000256" key="1">
    <source>
        <dbReference type="ARBA" id="ARBA00022801"/>
    </source>
</evidence>
<dbReference type="SUPFAM" id="SSF63829">
    <property type="entry name" value="Calcium-dependent phosphotriesterase"/>
    <property type="match status" value="1"/>
</dbReference>
<keyword evidence="1" id="KW-0378">Hydrolase</keyword>
<dbReference type="KEGG" id="bid:Bind_3069"/>
<dbReference type="EMBL" id="CP001016">
    <property type="protein sequence ID" value="ACB96630.1"/>
    <property type="molecule type" value="Genomic_DNA"/>
</dbReference>
<dbReference type="InterPro" id="IPR011042">
    <property type="entry name" value="6-blade_b-propeller_TolB-like"/>
</dbReference>
<feature type="domain" description="SMP-30/Gluconolactonase/LRE-like region" evidence="3">
    <location>
        <begin position="99"/>
        <end position="390"/>
    </location>
</feature>
<dbReference type="OrthoDB" id="241638at2"/>
<evidence type="ECO:0000256" key="2">
    <source>
        <dbReference type="SAM" id="MobiDB-lite"/>
    </source>
</evidence>
<evidence type="ECO:0000313" key="5">
    <source>
        <dbReference type="Proteomes" id="UP000001695"/>
    </source>
</evidence>
<dbReference type="PANTHER" id="PTHR47572">
    <property type="entry name" value="LIPOPROTEIN-RELATED"/>
    <property type="match status" value="1"/>
</dbReference>
<dbReference type="InterPro" id="IPR051262">
    <property type="entry name" value="SMP-30/CGR1_Lactonase"/>
</dbReference>
<evidence type="ECO:0000313" key="4">
    <source>
        <dbReference type="EMBL" id="ACB96630.1"/>
    </source>
</evidence>
<dbReference type="PANTHER" id="PTHR47572:SF4">
    <property type="entry name" value="LACTONASE DRP35"/>
    <property type="match status" value="1"/>
</dbReference>
<dbReference type="Gene3D" id="2.120.10.30">
    <property type="entry name" value="TolB, C-terminal domain"/>
    <property type="match status" value="1"/>
</dbReference>
<proteinExistence type="predicted"/>
<reference evidence="5" key="1">
    <citation type="submission" date="2008-03" db="EMBL/GenBank/DDBJ databases">
        <title>Complete sequence of chromosome of Beijerinckia indica subsp. indica ATCC 9039.</title>
        <authorList>
            <consortium name="US DOE Joint Genome Institute"/>
            <person name="Copeland A."/>
            <person name="Lucas S."/>
            <person name="Lapidus A."/>
            <person name="Glavina del Rio T."/>
            <person name="Dalin E."/>
            <person name="Tice H."/>
            <person name="Bruce D."/>
            <person name="Goodwin L."/>
            <person name="Pitluck S."/>
            <person name="LaButti K."/>
            <person name="Schmutz J."/>
            <person name="Larimer F."/>
            <person name="Land M."/>
            <person name="Hauser L."/>
            <person name="Kyrpides N."/>
            <person name="Mikhailova N."/>
            <person name="Dunfield P.F."/>
            <person name="Dedysh S.N."/>
            <person name="Liesack W."/>
            <person name="Saw J.H."/>
            <person name="Alam M."/>
            <person name="Chen Y."/>
            <person name="Murrell J.C."/>
            <person name="Richardson P."/>
        </authorList>
    </citation>
    <scope>NUCLEOTIDE SEQUENCE [LARGE SCALE GENOMIC DNA]</scope>
    <source>
        <strain evidence="5">ATCC 9039 / DSM 1715 / NCIMB 8712</strain>
    </source>
</reference>
<gene>
    <name evidence="4" type="ordered locus">Bind_3069</name>
</gene>
<accession>B2IBK4</accession>
<protein>
    <submittedName>
        <fullName evidence="4">SMP-30/Gluconolaconase/LRE domain protein</fullName>
    </submittedName>
</protein>
<feature type="region of interest" description="Disordered" evidence="2">
    <location>
        <begin position="42"/>
        <end position="63"/>
    </location>
</feature>
<organism evidence="4 5">
    <name type="scientific">Beijerinckia indica subsp. indica (strain ATCC 9039 / DSM 1715 / NCIMB 8712)</name>
    <dbReference type="NCBI Taxonomy" id="395963"/>
    <lineage>
        <taxon>Bacteria</taxon>
        <taxon>Pseudomonadati</taxon>
        <taxon>Pseudomonadota</taxon>
        <taxon>Alphaproteobacteria</taxon>
        <taxon>Hyphomicrobiales</taxon>
        <taxon>Beijerinckiaceae</taxon>
        <taxon>Beijerinckia</taxon>
    </lineage>
</organism>
<dbReference type="Proteomes" id="UP000001695">
    <property type="component" value="Chromosome"/>
</dbReference>
<dbReference type="InterPro" id="IPR013658">
    <property type="entry name" value="SGL"/>
</dbReference>
<evidence type="ECO:0000259" key="3">
    <source>
        <dbReference type="Pfam" id="PF08450"/>
    </source>
</evidence>